<dbReference type="InterPro" id="IPR047951">
    <property type="entry name" value="Transpos_ISL3"/>
</dbReference>
<dbReference type="EMBL" id="LSDL01000002">
    <property type="protein sequence ID" value="KXB82162.1"/>
    <property type="molecule type" value="Genomic_DNA"/>
</dbReference>
<proteinExistence type="predicted"/>
<name>A0A134BQG7_9BACT</name>
<organism evidence="2">
    <name type="scientific">Prevotella amnii</name>
    <dbReference type="NCBI Taxonomy" id="419005"/>
    <lineage>
        <taxon>Bacteria</taxon>
        <taxon>Pseudomonadati</taxon>
        <taxon>Bacteroidota</taxon>
        <taxon>Bacteroidia</taxon>
        <taxon>Bacteroidales</taxon>
        <taxon>Prevotellaceae</taxon>
        <taxon>Prevotella</taxon>
    </lineage>
</organism>
<dbReference type="Proteomes" id="UP000070531">
    <property type="component" value="Unassembled WGS sequence"/>
</dbReference>
<feature type="domain" description="Transposase IS204/IS1001/IS1096/IS1165 DDE" evidence="1">
    <location>
        <begin position="18"/>
        <end position="237"/>
    </location>
</feature>
<evidence type="ECO:0000313" key="3">
    <source>
        <dbReference type="Proteomes" id="UP000070531"/>
    </source>
</evidence>
<dbReference type="InterPro" id="IPR002560">
    <property type="entry name" value="Transposase_DDE"/>
</dbReference>
<evidence type="ECO:0000259" key="1">
    <source>
        <dbReference type="Pfam" id="PF01610"/>
    </source>
</evidence>
<dbReference type="STRING" id="419005.HMPREF1860_00003"/>
<dbReference type="PANTHER" id="PTHR33498:SF1">
    <property type="entry name" value="TRANSPOSASE FOR INSERTION SEQUENCE ELEMENT IS1557"/>
    <property type="match status" value="1"/>
</dbReference>
<comment type="caution">
    <text evidence="2">The sequence shown here is derived from an EMBL/GenBank/DDBJ whole genome shotgun (WGS) entry which is preliminary data.</text>
</comment>
<protein>
    <submittedName>
        <fullName evidence="2">Transposase</fullName>
    </submittedName>
</protein>
<dbReference type="AlphaFoldDB" id="A0A134BQG7"/>
<dbReference type="Pfam" id="PF01610">
    <property type="entry name" value="DDE_Tnp_ISL3"/>
    <property type="match status" value="1"/>
</dbReference>
<reference evidence="2 3" key="1">
    <citation type="submission" date="2016-01" db="EMBL/GenBank/DDBJ databases">
        <authorList>
            <person name="Oliw E.H."/>
        </authorList>
    </citation>
    <scope>NUCLEOTIDE SEQUENCE [LARGE SCALE GENOMIC DNA]</scope>
    <source>
        <strain evidence="2 3">DNF00307</strain>
    </source>
</reference>
<evidence type="ECO:0000313" key="2">
    <source>
        <dbReference type="EMBL" id="KXB82162.1"/>
    </source>
</evidence>
<accession>A0A134BQG7</accession>
<dbReference type="RefSeq" id="WP_060932378.1">
    <property type="nucleotide sequence ID" value="NZ_KQ960469.1"/>
</dbReference>
<feature type="non-terminal residue" evidence="2">
    <location>
        <position position="237"/>
    </location>
</feature>
<gene>
    <name evidence="2" type="ORF">HMPREF1860_00003</name>
</gene>
<dbReference type="PANTHER" id="PTHR33498">
    <property type="entry name" value="TRANSPOSASE FOR INSERTION SEQUENCE ELEMENT IS1557"/>
    <property type="match status" value="1"/>
</dbReference>
<sequence length="237" mass="27453">MGHAQDWLLFEDNIGESLSIDETCLSSGEVYTFLTNKAGKGRKGTLVAVVKGTKAEDVIQVLKKIDQSKRKTVKEITLDLSSSMMRIACAVFPKALITNDRFHVQKLYYDALDDMRIAYRWMARDKENEEIKEAKSKGKEYIPFRYSNGDTRKQLLARAKFILTKHKTKWTETQKDRAQIIFEHYPTLKKAYDLAMKLTDIYNIKSIKDAARLKLAKWFNEVEKLGVDNFYTVIDTF</sequence>